<sequence length="559" mass="62324">MKNEAEAMVSDQSLRPRKPKSREVSSRFLSPSTIAPDMGTLSPNKFYSPSRRKSTSVDTRKHWSLEDAGLSVGGLWPSSSLSTKQETLADHLGNERLNDLLERRTRDKSENHGVSSLSRQRSCSDRFNKFESEKEIAKENHRPSLIGGSMRYTGRLGFPRKSSPSPTSSSSSSNSTVQSSTILPGRYSVDENELYKKSSVPRSEPFILNLDSESEISSEMCSTAAKNPSPVSKKSGMEVSSKYLQPTRYRRGTSNSNIISPVSADYSPKAKKFTMKNAMKRANSLAGYGSATSQWALSPGRSGSPPMSVESKTVPITFSSLKPPSSPSRSKGMEKLLNLFKVKKSSSLLGGSGDVESVHRLRLMHNRLIQWQYANARANAVNANMVNQSESNLLCAWSSLVILQHSVLYKKLQLQKENLEMKLDLILQSQIKPLEAWAEMERQHLTAISRTKECLHNVVCRVPLSDGAKIDMQSASIVLRHALEFTGSIKSELAAFSRLIENNASFLSELARVATQEKLLLEECLELFRSISILEIEERSLRCEVMQLNLRQRQLLEQQ</sequence>
<comment type="similarity">
    <text evidence="1">Belongs to the QWRF family.</text>
</comment>
<feature type="region of interest" description="Disordered" evidence="2">
    <location>
        <begin position="1"/>
        <end position="60"/>
    </location>
</feature>
<feature type="compositionally biased region" description="Polar residues" evidence="2">
    <location>
        <begin position="112"/>
        <end position="121"/>
    </location>
</feature>
<dbReference type="Proteomes" id="UP001054252">
    <property type="component" value="Unassembled WGS sequence"/>
</dbReference>
<dbReference type="PANTHER" id="PTHR31807">
    <property type="entry name" value="AUGMIN FAMILY MEMBER"/>
    <property type="match status" value="1"/>
</dbReference>
<protein>
    <recommendedName>
        <fullName evidence="5">QWRF motif-containing protein 3</fullName>
    </recommendedName>
</protein>
<feature type="compositionally biased region" description="Polar residues" evidence="2">
    <location>
        <begin position="219"/>
        <end position="232"/>
    </location>
</feature>
<feature type="compositionally biased region" description="Basic and acidic residues" evidence="2">
    <location>
        <begin position="102"/>
        <end position="111"/>
    </location>
</feature>
<feature type="compositionally biased region" description="Low complexity" evidence="2">
    <location>
        <begin position="162"/>
        <end position="181"/>
    </location>
</feature>
<dbReference type="PANTHER" id="PTHR31807:SF31">
    <property type="entry name" value="QWRF MOTIF PROTEIN (DUF566)-RELATED"/>
    <property type="match status" value="1"/>
</dbReference>
<name>A0AAV5IGZ2_9ROSI</name>
<dbReference type="InterPro" id="IPR007573">
    <property type="entry name" value="QWRF"/>
</dbReference>
<proteinExistence type="inferred from homology"/>
<evidence type="ECO:0000313" key="4">
    <source>
        <dbReference type="Proteomes" id="UP001054252"/>
    </source>
</evidence>
<organism evidence="3 4">
    <name type="scientific">Rubroshorea leprosula</name>
    <dbReference type="NCBI Taxonomy" id="152421"/>
    <lineage>
        <taxon>Eukaryota</taxon>
        <taxon>Viridiplantae</taxon>
        <taxon>Streptophyta</taxon>
        <taxon>Embryophyta</taxon>
        <taxon>Tracheophyta</taxon>
        <taxon>Spermatophyta</taxon>
        <taxon>Magnoliopsida</taxon>
        <taxon>eudicotyledons</taxon>
        <taxon>Gunneridae</taxon>
        <taxon>Pentapetalae</taxon>
        <taxon>rosids</taxon>
        <taxon>malvids</taxon>
        <taxon>Malvales</taxon>
        <taxon>Dipterocarpaceae</taxon>
        <taxon>Rubroshorea</taxon>
    </lineage>
</organism>
<dbReference type="GO" id="GO:0051225">
    <property type="term" value="P:spindle assembly"/>
    <property type="evidence" value="ECO:0007669"/>
    <property type="project" value="TreeGrafter"/>
</dbReference>
<reference evidence="3 4" key="1">
    <citation type="journal article" date="2021" name="Commun. Biol.">
        <title>The genome of Shorea leprosula (Dipterocarpaceae) highlights the ecological relevance of drought in aseasonal tropical rainforests.</title>
        <authorList>
            <person name="Ng K.K.S."/>
            <person name="Kobayashi M.J."/>
            <person name="Fawcett J.A."/>
            <person name="Hatakeyama M."/>
            <person name="Paape T."/>
            <person name="Ng C.H."/>
            <person name="Ang C.C."/>
            <person name="Tnah L.H."/>
            <person name="Lee C.T."/>
            <person name="Nishiyama T."/>
            <person name="Sese J."/>
            <person name="O'Brien M.J."/>
            <person name="Copetti D."/>
            <person name="Mohd Noor M.I."/>
            <person name="Ong R.C."/>
            <person name="Putra M."/>
            <person name="Sireger I.Z."/>
            <person name="Indrioko S."/>
            <person name="Kosugi Y."/>
            <person name="Izuno A."/>
            <person name="Isagi Y."/>
            <person name="Lee S.L."/>
            <person name="Shimizu K.K."/>
        </authorList>
    </citation>
    <scope>NUCLEOTIDE SEQUENCE [LARGE SCALE GENOMIC DNA]</scope>
    <source>
        <strain evidence="3">214</strain>
    </source>
</reference>
<dbReference type="GO" id="GO:0008017">
    <property type="term" value="F:microtubule binding"/>
    <property type="evidence" value="ECO:0007669"/>
    <property type="project" value="TreeGrafter"/>
</dbReference>
<dbReference type="EMBL" id="BPVZ01000010">
    <property type="protein sequence ID" value="GKU96550.1"/>
    <property type="molecule type" value="Genomic_DNA"/>
</dbReference>
<accession>A0AAV5IGZ2</accession>
<dbReference type="GO" id="GO:0005880">
    <property type="term" value="C:nuclear microtubule"/>
    <property type="evidence" value="ECO:0007669"/>
    <property type="project" value="TreeGrafter"/>
</dbReference>
<feature type="region of interest" description="Disordered" evidence="2">
    <location>
        <begin position="134"/>
        <end position="185"/>
    </location>
</feature>
<dbReference type="Pfam" id="PF04484">
    <property type="entry name" value="QWRF"/>
    <property type="match status" value="1"/>
</dbReference>
<dbReference type="AlphaFoldDB" id="A0AAV5IGZ2"/>
<feature type="region of interest" description="Disordered" evidence="2">
    <location>
        <begin position="219"/>
        <end position="238"/>
    </location>
</feature>
<feature type="region of interest" description="Disordered" evidence="2">
    <location>
        <begin position="102"/>
        <end position="122"/>
    </location>
</feature>
<evidence type="ECO:0000256" key="2">
    <source>
        <dbReference type="SAM" id="MobiDB-lite"/>
    </source>
</evidence>
<evidence type="ECO:0000313" key="3">
    <source>
        <dbReference type="EMBL" id="GKU96550.1"/>
    </source>
</evidence>
<keyword evidence="4" id="KW-1185">Reference proteome</keyword>
<gene>
    <name evidence="3" type="ORF">SLEP1_g9774</name>
</gene>
<comment type="caution">
    <text evidence="3">The sequence shown here is derived from an EMBL/GenBank/DDBJ whole genome shotgun (WGS) entry which is preliminary data.</text>
</comment>
<evidence type="ECO:0008006" key="5">
    <source>
        <dbReference type="Google" id="ProtNLM"/>
    </source>
</evidence>
<dbReference type="GO" id="GO:0005737">
    <property type="term" value="C:cytoplasm"/>
    <property type="evidence" value="ECO:0007669"/>
    <property type="project" value="TreeGrafter"/>
</dbReference>
<evidence type="ECO:0000256" key="1">
    <source>
        <dbReference type="ARBA" id="ARBA00010016"/>
    </source>
</evidence>